<gene>
    <name evidence="3" type="ORF">SETIT_3G242600v2</name>
</gene>
<keyword evidence="2" id="KW-0472">Membrane</keyword>
<dbReference type="EMBL" id="CM003530">
    <property type="protein sequence ID" value="RCV17725.1"/>
    <property type="molecule type" value="Genomic_DNA"/>
</dbReference>
<accession>A0A368QIC0</accession>
<keyword evidence="2" id="KW-1133">Transmembrane helix</keyword>
<proteinExistence type="predicted"/>
<dbReference type="AlphaFoldDB" id="A0A368QIC0"/>
<reference evidence="3" key="1">
    <citation type="journal article" date="2012" name="Nat. Biotechnol.">
        <title>Reference genome sequence of the model plant Setaria.</title>
        <authorList>
            <person name="Bennetzen J.L."/>
            <person name="Schmutz J."/>
            <person name="Wang H."/>
            <person name="Percifield R."/>
            <person name="Hawkins J."/>
            <person name="Pontaroli A.C."/>
            <person name="Estep M."/>
            <person name="Feng L."/>
            <person name="Vaughn J.N."/>
            <person name="Grimwood J."/>
            <person name="Jenkins J."/>
            <person name="Barry K."/>
            <person name="Lindquist E."/>
            <person name="Hellsten U."/>
            <person name="Deshpande S."/>
            <person name="Wang X."/>
            <person name="Wu X."/>
            <person name="Mitros T."/>
            <person name="Triplett J."/>
            <person name="Yang X."/>
            <person name="Ye C.Y."/>
            <person name="Mauro-Herrera M."/>
            <person name="Wang L."/>
            <person name="Li P."/>
            <person name="Sharma M."/>
            <person name="Sharma R."/>
            <person name="Ronald P.C."/>
            <person name="Panaud O."/>
            <person name="Kellogg E.A."/>
            <person name="Brutnell T.P."/>
            <person name="Doust A.N."/>
            <person name="Tuskan G.A."/>
            <person name="Rokhsar D."/>
            <person name="Devos K.M."/>
        </authorList>
    </citation>
    <scope>NUCLEOTIDE SEQUENCE [LARGE SCALE GENOMIC DNA]</scope>
    <source>
        <strain evidence="3">Yugu1</strain>
    </source>
</reference>
<protein>
    <submittedName>
        <fullName evidence="3">Uncharacterized protein</fullName>
    </submittedName>
</protein>
<keyword evidence="1" id="KW-0175">Coiled coil</keyword>
<sequence length="107" mass="12239">MVHPSSEGRSRSYGQVDPEWDDRAFGLLVRLMKKKVQAEEDAKKREEELRKDNCELREIKNELKTVRQQLQKATAKLKSFGNYRKLAHVLLALFVVVAGLMLGGKAN</sequence>
<evidence type="ECO:0000256" key="1">
    <source>
        <dbReference type="SAM" id="Coils"/>
    </source>
</evidence>
<name>A0A368QIC0_SETIT</name>
<evidence type="ECO:0000313" key="3">
    <source>
        <dbReference type="EMBL" id="RCV17725.1"/>
    </source>
</evidence>
<feature type="transmembrane region" description="Helical" evidence="2">
    <location>
        <begin position="86"/>
        <end position="104"/>
    </location>
</feature>
<feature type="coiled-coil region" evidence="1">
    <location>
        <begin position="28"/>
        <end position="76"/>
    </location>
</feature>
<reference evidence="3" key="2">
    <citation type="submission" date="2015-07" db="EMBL/GenBank/DDBJ databases">
        <authorList>
            <person name="Noorani M."/>
        </authorList>
    </citation>
    <scope>NUCLEOTIDE SEQUENCE</scope>
    <source>
        <strain evidence="3">Yugu1</strain>
    </source>
</reference>
<organism evidence="3">
    <name type="scientific">Setaria italica</name>
    <name type="common">Foxtail millet</name>
    <name type="synonym">Panicum italicum</name>
    <dbReference type="NCBI Taxonomy" id="4555"/>
    <lineage>
        <taxon>Eukaryota</taxon>
        <taxon>Viridiplantae</taxon>
        <taxon>Streptophyta</taxon>
        <taxon>Embryophyta</taxon>
        <taxon>Tracheophyta</taxon>
        <taxon>Spermatophyta</taxon>
        <taxon>Magnoliopsida</taxon>
        <taxon>Liliopsida</taxon>
        <taxon>Poales</taxon>
        <taxon>Poaceae</taxon>
        <taxon>PACMAD clade</taxon>
        <taxon>Panicoideae</taxon>
        <taxon>Panicodae</taxon>
        <taxon>Paniceae</taxon>
        <taxon>Cenchrinae</taxon>
        <taxon>Setaria</taxon>
    </lineage>
</organism>
<keyword evidence="2" id="KW-0812">Transmembrane</keyword>
<evidence type="ECO:0000256" key="2">
    <source>
        <dbReference type="SAM" id="Phobius"/>
    </source>
</evidence>